<feature type="transmembrane region" description="Helical" evidence="1">
    <location>
        <begin position="32"/>
        <end position="50"/>
    </location>
</feature>
<gene>
    <name evidence="2" type="ORF">C6Y45_09915</name>
</gene>
<protein>
    <submittedName>
        <fullName evidence="2">Uncharacterized protein</fullName>
    </submittedName>
</protein>
<feature type="transmembrane region" description="Helical" evidence="1">
    <location>
        <begin position="5"/>
        <end position="26"/>
    </location>
</feature>
<name>A0A2T4U5I6_9BACI</name>
<dbReference type="EMBL" id="PZJJ01000015">
    <property type="protein sequence ID" value="PTL38661.1"/>
    <property type="molecule type" value="Genomic_DNA"/>
</dbReference>
<proteinExistence type="predicted"/>
<organism evidence="2 3">
    <name type="scientific">Alkalicoccus saliphilus</name>
    <dbReference type="NCBI Taxonomy" id="200989"/>
    <lineage>
        <taxon>Bacteria</taxon>
        <taxon>Bacillati</taxon>
        <taxon>Bacillota</taxon>
        <taxon>Bacilli</taxon>
        <taxon>Bacillales</taxon>
        <taxon>Bacillaceae</taxon>
        <taxon>Alkalicoccus</taxon>
    </lineage>
</organism>
<sequence>MNRKVFYRFVLPFMVLVISLGLQFLFGSSVNFLRSLSSAVMVAAFGFYFTRKQAVDRESA</sequence>
<dbReference type="AlphaFoldDB" id="A0A2T4U5I6"/>
<keyword evidence="1" id="KW-0472">Membrane</keyword>
<evidence type="ECO:0000313" key="2">
    <source>
        <dbReference type="EMBL" id="PTL38661.1"/>
    </source>
</evidence>
<comment type="caution">
    <text evidence="2">The sequence shown here is derived from an EMBL/GenBank/DDBJ whole genome shotgun (WGS) entry which is preliminary data.</text>
</comment>
<reference evidence="2 3" key="1">
    <citation type="submission" date="2018-03" db="EMBL/GenBank/DDBJ databases">
        <title>Alkalicoccus saliphilus sp. nov., isolated from a mineral pool.</title>
        <authorList>
            <person name="Zhao B."/>
        </authorList>
    </citation>
    <scope>NUCLEOTIDE SEQUENCE [LARGE SCALE GENOMIC DNA]</scope>
    <source>
        <strain evidence="2 3">6AG</strain>
    </source>
</reference>
<accession>A0A2T4U5I6</accession>
<keyword evidence="1" id="KW-0812">Transmembrane</keyword>
<evidence type="ECO:0000313" key="3">
    <source>
        <dbReference type="Proteomes" id="UP000240509"/>
    </source>
</evidence>
<dbReference type="Proteomes" id="UP000240509">
    <property type="component" value="Unassembled WGS sequence"/>
</dbReference>
<evidence type="ECO:0000256" key="1">
    <source>
        <dbReference type="SAM" id="Phobius"/>
    </source>
</evidence>
<keyword evidence="1" id="KW-1133">Transmembrane helix</keyword>
<dbReference type="RefSeq" id="WP_107585073.1">
    <property type="nucleotide sequence ID" value="NZ_PZJJ01000015.1"/>
</dbReference>
<keyword evidence="3" id="KW-1185">Reference proteome</keyword>